<dbReference type="Pfam" id="PF09476">
    <property type="entry name" value="Pilus_CpaD"/>
    <property type="match status" value="1"/>
</dbReference>
<reference evidence="1 2" key="1">
    <citation type="submission" date="2018-09" db="EMBL/GenBank/DDBJ databases">
        <title>Mesorhizobium carmichaelinearum sp. nov. isolated from Carmichaelinea spp. root nodules in New Zealand.</title>
        <authorList>
            <person name="De Meyer S.E."/>
        </authorList>
    </citation>
    <scope>NUCLEOTIDE SEQUENCE [LARGE SCALE GENOMIC DNA]</scope>
    <source>
        <strain evidence="1 2">ICMP19557</strain>
    </source>
</reference>
<organism evidence="1 2">
    <name type="scientific">Mesorhizobium waimense</name>
    <dbReference type="NCBI Taxonomy" id="1300307"/>
    <lineage>
        <taxon>Bacteria</taxon>
        <taxon>Pseudomonadati</taxon>
        <taxon>Pseudomonadota</taxon>
        <taxon>Alphaproteobacteria</taxon>
        <taxon>Hyphomicrobiales</taxon>
        <taxon>Phyllobacteriaceae</taxon>
        <taxon>Mesorhizobium</taxon>
    </lineage>
</organism>
<name>A0A3A5KRM8_9HYPH</name>
<proteinExistence type="predicted"/>
<dbReference type="EMBL" id="QZWZ01000011">
    <property type="protein sequence ID" value="RJT38774.1"/>
    <property type="molecule type" value="Genomic_DNA"/>
</dbReference>
<dbReference type="OrthoDB" id="9802674at2"/>
<comment type="caution">
    <text evidence="1">The sequence shown here is derived from an EMBL/GenBank/DDBJ whole genome shotgun (WGS) entry which is preliminary data.</text>
</comment>
<gene>
    <name evidence="1" type="ORF">D3227_16075</name>
</gene>
<evidence type="ECO:0000313" key="2">
    <source>
        <dbReference type="Proteomes" id="UP000272706"/>
    </source>
</evidence>
<dbReference type="InterPro" id="IPR013361">
    <property type="entry name" value="Pilus_CpaD"/>
</dbReference>
<dbReference type="NCBIfam" id="TIGR02522">
    <property type="entry name" value="pilus_cpaD"/>
    <property type="match status" value="1"/>
</dbReference>
<protein>
    <submittedName>
        <fullName evidence="1">Pilus assembly protein CpaD</fullName>
    </submittedName>
</protein>
<sequence length="246" mass="26356">MFQSASKAMMITAAASGRKRIHRTVVPVLAVMLAASLAGCANLKRDSVTVGSIPDDYRTNHPIMIAEKNQKIDLPVGAGDRGMTGSQRDTLLGFLDGYDRSAAPALTIAIPVGSANEIAAAAAGRDFARLAVASGIKRNRIVMTSYQSVSAEASAPVRVAYISVKAQTDKCGRWPDDMLQTSENKHYANFGCSYQNNLAAQMANPADLLGPRKQSDIDAENRSAVIDVYRQRGISDEFLGNSEVNY</sequence>
<keyword evidence="2" id="KW-1185">Reference proteome</keyword>
<accession>A0A3A5KRM8</accession>
<dbReference type="AlphaFoldDB" id="A0A3A5KRM8"/>
<dbReference type="RefSeq" id="WP_120015079.1">
    <property type="nucleotide sequence ID" value="NZ_QZWZ01000011.1"/>
</dbReference>
<evidence type="ECO:0000313" key="1">
    <source>
        <dbReference type="EMBL" id="RJT38774.1"/>
    </source>
</evidence>
<dbReference type="Proteomes" id="UP000272706">
    <property type="component" value="Unassembled WGS sequence"/>
</dbReference>
<dbReference type="InterPro" id="IPR019027">
    <property type="entry name" value="Pilus_biogenesis_CpaD-related"/>
</dbReference>